<proteinExistence type="predicted"/>
<sequence length="100" mass="12029">MEYNKLVRDKIPEYIKNKGGTPITHIADNKEYWEKLKEKLLEEIKEFFENEVIEEMADIQEVIDAICDYKNFEKESIEMVRKKKVEQRGAFKEKIILEES</sequence>
<accession>A0A1F5S2A2</accession>
<dbReference type="EMBL" id="MFGA01000020">
    <property type="protein sequence ID" value="OGF20838.1"/>
    <property type="molecule type" value="Genomic_DNA"/>
</dbReference>
<name>A0A1F5S2A2_9BACT</name>
<evidence type="ECO:0000313" key="1">
    <source>
        <dbReference type="EMBL" id="OGF20838.1"/>
    </source>
</evidence>
<organism evidence="1 2">
    <name type="scientific">Candidatus Falkowbacteria bacterium RIFOXYA2_FULL_38_12</name>
    <dbReference type="NCBI Taxonomy" id="1797993"/>
    <lineage>
        <taxon>Bacteria</taxon>
        <taxon>Candidatus Falkowiibacteriota</taxon>
    </lineage>
</organism>
<evidence type="ECO:0008006" key="3">
    <source>
        <dbReference type="Google" id="ProtNLM"/>
    </source>
</evidence>
<dbReference type="Proteomes" id="UP000177407">
    <property type="component" value="Unassembled WGS sequence"/>
</dbReference>
<gene>
    <name evidence="1" type="ORF">A2257_02860</name>
</gene>
<evidence type="ECO:0000313" key="2">
    <source>
        <dbReference type="Proteomes" id="UP000177407"/>
    </source>
</evidence>
<protein>
    <recommendedName>
        <fullName evidence="3">Phosphoribosyl-ATP pyrophosphohydrolase</fullName>
    </recommendedName>
</protein>
<reference evidence="1 2" key="1">
    <citation type="journal article" date="2016" name="Nat. Commun.">
        <title>Thousands of microbial genomes shed light on interconnected biogeochemical processes in an aquifer system.</title>
        <authorList>
            <person name="Anantharaman K."/>
            <person name="Brown C.T."/>
            <person name="Hug L.A."/>
            <person name="Sharon I."/>
            <person name="Castelle C.J."/>
            <person name="Probst A.J."/>
            <person name="Thomas B.C."/>
            <person name="Singh A."/>
            <person name="Wilkins M.J."/>
            <person name="Karaoz U."/>
            <person name="Brodie E.L."/>
            <person name="Williams K.H."/>
            <person name="Hubbard S.S."/>
            <person name="Banfield J.F."/>
        </authorList>
    </citation>
    <scope>NUCLEOTIDE SEQUENCE [LARGE SCALE GENOMIC DNA]</scope>
</reference>
<dbReference type="AlphaFoldDB" id="A0A1F5S2A2"/>
<dbReference type="CDD" id="cd11532">
    <property type="entry name" value="NTP-PPase_COG4997"/>
    <property type="match status" value="1"/>
</dbReference>
<dbReference type="InterPro" id="IPR038735">
    <property type="entry name" value="MSMEG_1276-like_NTP-PPase_dom"/>
</dbReference>
<comment type="caution">
    <text evidence="1">The sequence shown here is derived from an EMBL/GenBank/DDBJ whole genome shotgun (WGS) entry which is preliminary data.</text>
</comment>